<gene>
    <name evidence="2" type="ORF">KNV97_02315</name>
</gene>
<accession>A0A975YMD6</accession>
<feature type="domain" description="ABM" evidence="1">
    <location>
        <begin position="8"/>
        <end position="70"/>
    </location>
</feature>
<protein>
    <submittedName>
        <fullName evidence="2">Antibiotic biosynthesis monooxygenase</fullName>
    </submittedName>
</protein>
<reference evidence="2" key="1">
    <citation type="submission" date="2021-06" db="EMBL/GenBank/DDBJ databases">
        <title>Vibrio nov. sp., novel gut bacterium isolated from Yellow Sea oyster.</title>
        <authorList>
            <person name="Muhammad N."/>
            <person name="Nguyen T.H."/>
            <person name="Lee Y.-J."/>
            <person name="Ko J."/>
            <person name="Kim S.-G."/>
        </authorList>
    </citation>
    <scope>NUCLEOTIDE SEQUENCE</scope>
    <source>
        <strain evidence="2">OG9-811</strain>
    </source>
</reference>
<evidence type="ECO:0000259" key="1">
    <source>
        <dbReference type="Pfam" id="PF03992"/>
    </source>
</evidence>
<keyword evidence="2" id="KW-0503">Monooxygenase</keyword>
<keyword evidence="2" id="KW-0560">Oxidoreductase</keyword>
<name>A0A975YMD6_9VIBR</name>
<dbReference type="Gene3D" id="3.30.70.100">
    <property type="match status" value="1"/>
</dbReference>
<sequence length="92" mass="10136">MGKVTLSGYIVVENEDLAAVKQALAEHKCLTLAESGCLVFDVTPTPGNPNRFDVYEEFVDRNAFEQHQARAKASPWGKITANVARHYQISGD</sequence>
<evidence type="ECO:0000313" key="2">
    <source>
        <dbReference type="EMBL" id="QXO16366.1"/>
    </source>
</evidence>
<organism evidence="2 3">
    <name type="scientific">Vibrio ostreae</name>
    <dbReference type="NCBI Taxonomy" id="2841925"/>
    <lineage>
        <taxon>Bacteria</taxon>
        <taxon>Pseudomonadati</taxon>
        <taxon>Pseudomonadota</taxon>
        <taxon>Gammaproteobacteria</taxon>
        <taxon>Vibrionales</taxon>
        <taxon>Vibrionaceae</taxon>
        <taxon>Vibrio</taxon>
    </lineage>
</organism>
<dbReference type="Pfam" id="PF03992">
    <property type="entry name" value="ABM"/>
    <property type="match status" value="1"/>
</dbReference>
<dbReference type="SUPFAM" id="SSF54909">
    <property type="entry name" value="Dimeric alpha+beta barrel"/>
    <property type="match status" value="1"/>
</dbReference>
<keyword evidence="3" id="KW-1185">Reference proteome</keyword>
<dbReference type="InterPro" id="IPR007138">
    <property type="entry name" value="ABM_dom"/>
</dbReference>
<dbReference type="InterPro" id="IPR011008">
    <property type="entry name" value="Dimeric_a/b-barrel"/>
</dbReference>
<dbReference type="RefSeq" id="WP_136487675.1">
    <property type="nucleotide sequence ID" value="NZ_CP076642.1"/>
</dbReference>
<dbReference type="KEGG" id="vos:KNV97_02315"/>
<dbReference type="Proteomes" id="UP000694232">
    <property type="component" value="Chromosome 2"/>
</dbReference>
<proteinExistence type="predicted"/>
<evidence type="ECO:0000313" key="3">
    <source>
        <dbReference type="Proteomes" id="UP000694232"/>
    </source>
</evidence>
<dbReference type="AlphaFoldDB" id="A0A975YMD6"/>
<dbReference type="EMBL" id="CP076642">
    <property type="protein sequence ID" value="QXO16366.1"/>
    <property type="molecule type" value="Genomic_DNA"/>
</dbReference>
<dbReference type="GO" id="GO:0004497">
    <property type="term" value="F:monooxygenase activity"/>
    <property type="evidence" value="ECO:0007669"/>
    <property type="project" value="UniProtKB-KW"/>
</dbReference>